<organism evidence="2 3">
    <name type="scientific">Clostridium fallax</name>
    <dbReference type="NCBI Taxonomy" id="1533"/>
    <lineage>
        <taxon>Bacteria</taxon>
        <taxon>Bacillati</taxon>
        <taxon>Bacillota</taxon>
        <taxon>Clostridia</taxon>
        <taxon>Eubacteriales</taxon>
        <taxon>Clostridiaceae</taxon>
        <taxon>Clostridium</taxon>
    </lineage>
</organism>
<protein>
    <submittedName>
        <fullName evidence="2">Uncharacterized protein</fullName>
    </submittedName>
</protein>
<keyword evidence="3" id="KW-1185">Reference proteome</keyword>
<dbReference type="EMBL" id="FQVM01000041">
    <property type="protein sequence ID" value="SHF15195.1"/>
    <property type="molecule type" value="Genomic_DNA"/>
</dbReference>
<dbReference type="STRING" id="1533.SAMN05443638_1415"/>
<dbReference type="Proteomes" id="UP000184035">
    <property type="component" value="Unassembled WGS sequence"/>
</dbReference>
<evidence type="ECO:0000313" key="2">
    <source>
        <dbReference type="EMBL" id="SHF15195.1"/>
    </source>
</evidence>
<dbReference type="OrthoDB" id="1926447at2"/>
<proteinExistence type="predicted"/>
<name>A0A1M4ZB34_9CLOT</name>
<sequence length="129" mass="15191">MTKEELIIKTENHIKNIPHFKEQISKINKNIEEYQIEINNIKDKINMLERNKATFESQIQKLKNSMKPLTEEEQKIICYKYFENICNAKIGSLMGYSSGFCNKSKIRKILYDIGECLFCSEIMQDGLED</sequence>
<evidence type="ECO:0000256" key="1">
    <source>
        <dbReference type="SAM" id="Coils"/>
    </source>
</evidence>
<gene>
    <name evidence="2" type="ORF">SAMN05443638_1415</name>
</gene>
<feature type="coiled-coil region" evidence="1">
    <location>
        <begin position="17"/>
        <end position="65"/>
    </location>
</feature>
<keyword evidence="1" id="KW-0175">Coiled coil</keyword>
<dbReference type="AlphaFoldDB" id="A0A1M4ZB34"/>
<evidence type="ECO:0000313" key="3">
    <source>
        <dbReference type="Proteomes" id="UP000184035"/>
    </source>
</evidence>
<reference evidence="2 3" key="1">
    <citation type="submission" date="2016-11" db="EMBL/GenBank/DDBJ databases">
        <authorList>
            <person name="Jaros S."/>
            <person name="Januszkiewicz K."/>
            <person name="Wedrychowicz H."/>
        </authorList>
    </citation>
    <scope>NUCLEOTIDE SEQUENCE [LARGE SCALE GENOMIC DNA]</scope>
    <source>
        <strain evidence="2 3">DSM 2631</strain>
    </source>
</reference>
<accession>A0A1M4ZB34</accession>
<dbReference type="RefSeq" id="WP_072897753.1">
    <property type="nucleotide sequence ID" value="NZ_FQVM01000041.1"/>
</dbReference>